<dbReference type="InterPro" id="IPR029044">
    <property type="entry name" value="Nucleotide-diphossugar_trans"/>
</dbReference>
<evidence type="ECO:0000313" key="4">
    <source>
        <dbReference type="Proteomes" id="UP001190700"/>
    </source>
</evidence>
<keyword evidence="4" id="KW-1185">Reference proteome</keyword>
<name>A0AAE0CF86_9CHLO</name>
<accession>A0AAE0CF86</accession>
<feature type="region of interest" description="Disordered" evidence="2">
    <location>
        <begin position="49"/>
        <end position="68"/>
    </location>
</feature>
<comment type="caution">
    <text evidence="3">The sequence shown here is derived from an EMBL/GenBank/DDBJ whole genome shotgun (WGS) entry which is preliminary data.</text>
</comment>
<dbReference type="InterPro" id="IPR050587">
    <property type="entry name" value="GNT1/Glycosyltrans_8"/>
</dbReference>
<dbReference type="Proteomes" id="UP001190700">
    <property type="component" value="Unassembled WGS sequence"/>
</dbReference>
<dbReference type="Pfam" id="PF01501">
    <property type="entry name" value="Glyco_transf_8"/>
    <property type="match status" value="1"/>
</dbReference>
<dbReference type="EC" id="2.4.1.-" evidence="1"/>
<dbReference type="Gene3D" id="3.90.550.10">
    <property type="entry name" value="Spore Coat Polysaccharide Biosynthesis Protein SpsA, Chain A"/>
    <property type="match status" value="1"/>
</dbReference>
<evidence type="ECO:0000256" key="1">
    <source>
        <dbReference type="RuleBase" id="RU362027"/>
    </source>
</evidence>
<evidence type="ECO:0000256" key="2">
    <source>
        <dbReference type="SAM" id="MobiDB-lite"/>
    </source>
</evidence>
<gene>
    <name evidence="3" type="ORF">CYMTET_36790</name>
</gene>
<evidence type="ECO:0000313" key="3">
    <source>
        <dbReference type="EMBL" id="KAK3253981.1"/>
    </source>
</evidence>
<reference evidence="3 4" key="1">
    <citation type="journal article" date="2015" name="Genome Biol. Evol.">
        <title>Comparative Genomics of a Bacterivorous Green Alga Reveals Evolutionary Causalities and Consequences of Phago-Mixotrophic Mode of Nutrition.</title>
        <authorList>
            <person name="Burns J.A."/>
            <person name="Paasch A."/>
            <person name="Narechania A."/>
            <person name="Kim E."/>
        </authorList>
    </citation>
    <scope>NUCLEOTIDE SEQUENCE [LARGE SCALE GENOMIC DNA]</scope>
    <source>
        <strain evidence="3 4">PLY_AMNH</strain>
    </source>
</reference>
<comment type="similarity">
    <text evidence="1">Belongs to the glycosyltransferase 8 family.</text>
</comment>
<dbReference type="PANTHER" id="PTHR11183">
    <property type="entry name" value="GLYCOGENIN SUBFAMILY MEMBER"/>
    <property type="match status" value="1"/>
</dbReference>
<dbReference type="SUPFAM" id="SSF53448">
    <property type="entry name" value="Nucleotide-diphospho-sugar transferases"/>
    <property type="match status" value="1"/>
</dbReference>
<organism evidence="3 4">
    <name type="scientific">Cymbomonas tetramitiformis</name>
    <dbReference type="NCBI Taxonomy" id="36881"/>
    <lineage>
        <taxon>Eukaryota</taxon>
        <taxon>Viridiplantae</taxon>
        <taxon>Chlorophyta</taxon>
        <taxon>Pyramimonadophyceae</taxon>
        <taxon>Pyramimonadales</taxon>
        <taxon>Pyramimonadaceae</taxon>
        <taxon>Cymbomonas</taxon>
    </lineage>
</organism>
<dbReference type="EMBL" id="LGRX02024449">
    <property type="protein sequence ID" value="KAK3253981.1"/>
    <property type="molecule type" value="Genomic_DNA"/>
</dbReference>
<protein>
    <recommendedName>
        <fullName evidence="1">Hexosyltransferase</fullName>
        <ecNumber evidence="1">2.4.1.-</ecNumber>
    </recommendedName>
</protein>
<dbReference type="AlphaFoldDB" id="A0AAE0CF86"/>
<dbReference type="InterPro" id="IPR002495">
    <property type="entry name" value="Glyco_trans_8"/>
</dbReference>
<sequence>MRSGMKPRRSRLLKPNEFRKRSYWIPVLVGLLILFPLLQIQLGEHSIQKTEGEPQDLDQGGSPNQEGIPKLEVLHGTQTPPAAGKNRLVNLSGENRQVCDENVSTEAYLTFITGNQKGYIAGVLVLAKSLQQTGTKRKLVVMHLDDVPQVELQLLQSFGIQTVEVPAVPNPNCHGTIGRPCERGRDNYSKLAAFGLTQFTSLVYMDADMVVRRNIDELFCQKTFSSARIASCEGKSVTSCSKLNSGILVLQPNQAMHDDMMRKAPTMFSFNKGDQGFLTSYYTQPSSPPLSFLDNKVYNAKLKKNEKNLCYRGLEYDLAHPETEGTGKVVHFMDATKPWMNFNGRELVIDAITNYRHQCFKMMFELWWDTYLKVLDEVEGLEKYLLVESHGGRSTKRSPSSFMNFFAKKKEAPGDVGGEGYRNTRLLWRSPSNASTNLTTSVVIMNWKRPANVRKMLDALVTYAVVDDILVWHCNNDTKFTYDHAKVSIIDDVAANDRWGLSTRFQGASPQLPRQRRVAPIHL</sequence>
<proteinExistence type="inferred from homology"/>
<dbReference type="GO" id="GO:0016757">
    <property type="term" value="F:glycosyltransferase activity"/>
    <property type="evidence" value="ECO:0007669"/>
    <property type="project" value="InterPro"/>
</dbReference>